<keyword evidence="4 8" id="KW-0489">Methyltransferase</keyword>
<keyword evidence="10" id="KW-1185">Reference proteome</keyword>
<dbReference type="AlphaFoldDB" id="A0A1W4XNB0"/>
<dbReference type="GO" id="GO:0032259">
    <property type="term" value="P:methylation"/>
    <property type="evidence" value="ECO:0007669"/>
    <property type="project" value="UniProtKB-KW"/>
</dbReference>
<dbReference type="FunCoup" id="A0A1W4XNB0">
    <property type="interactions" value="913"/>
</dbReference>
<evidence type="ECO:0000313" key="10">
    <source>
        <dbReference type="Proteomes" id="UP000192223"/>
    </source>
</evidence>
<dbReference type="NCBIfam" id="TIGR00080">
    <property type="entry name" value="pimt"/>
    <property type="match status" value="1"/>
</dbReference>
<dbReference type="RefSeq" id="XP_018333968.1">
    <property type="nucleotide sequence ID" value="XM_018478466.2"/>
</dbReference>
<dbReference type="EC" id="2.1.1.77" evidence="8"/>
<dbReference type="GO" id="GO:0004719">
    <property type="term" value="F:protein-L-isoaspartate (D-aspartate) O-methyltransferase activity"/>
    <property type="evidence" value="ECO:0007669"/>
    <property type="project" value="UniProtKB-UniRule"/>
</dbReference>
<evidence type="ECO:0000256" key="9">
    <source>
        <dbReference type="SAM" id="SignalP"/>
    </source>
</evidence>
<evidence type="ECO:0000256" key="7">
    <source>
        <dbReference type="ARBA" id="ARBA00035815"/>
    </source>
</evidence>
<organism evidence="10 11">
    <name type="scientific">Agrilus planipennis</name>
    <name type="common">Emerald ash borer</name>
    <name type="synonym">Agrilus marcopoli</name>
    <dbReference type="NCBI Taxonomy" id="224129"/>
    <lineage>
        <taxon>Eukaryota</taxon>
        <taxon>Metazoa</taxon>
        <taxon>Ecdysozoa</taxon>
        <taxon>Arthropoda</taxon>
        <taxon>Hexapoda</taxon>
        <taxon>Insecta</taxon>
        <taxon>Pterygota</taxon>
        <taxon>Neoptera</taxon>
        <taxon>Endopterygota</taxon>
        <taxon>Coleoptera</taxon>
        <taxon>Polyphaga</taxon>
        <taxon>Elateriformia</taxon>
        <taxon>Buprestoidea</taxon>
        <taxon>Buprestidae</taxon>
        <taxon>Agrilinae</taxon>
        <taxon>Agrilus</taxon>
    </lineage>
</organism>
<dbReference type="PANTHER" id="PTHR11579">
    <property type="entry name" value="PROTEIN-L-ISOASPARTATE O-METHYLTRANSFERASE"/>
    <property type="match status" value="1"/>
</dbReference>
<feature type="signal peptide" evidence="9">
    <location>
        <begin position="1"/>
        <end position="22"/>
    </location>
</feature>
<name>A0A1W4XNB0_AGRPL</name>
<dbReference type="SUPFAM" id="SSF53335">
    <property type="entry name" value="S-adenosyl-L-methionine-dependent methyltransferases"/>
    <property type="match status" value="1"/>
</dbReference>
<dbReference type="KEGG" id="apln:108743057"/>
<dbReference type="PROSITE" id="PS01279">
    <property type="entry name" value="PCMT"/>
    <property type="match status" value="1"/>
</dbReference>
<keyword evidence="3" id="KW-0963">Cytoplasm</keyword>
<dbReference type="InterPro" id="IPR000682">
    <property type="entry name" value="PCMT"/>
</dbReference>
<dbReference type="GO" id="GO:0005737">
    <property type="term" value="C:cytoplasm"/>
    <property type="evidence" value="ECO:0007669"/>
    <property type="project" value="UniProtKB-SubCell"/>
</dbReference>
<evidence type="ECO:0000313" key="11">
    <source>
        <dbReference type="RefSeq" id="XP_018333968.1"/>
    </source>
</evidence>
<dbReference type="GeneID" id="108743057"/>
<evidence type="ECO:0000256" key="4">
    <source>
        <dbReference type="ARBA" id="ARBA00022603"/>
    </source>
</evidence>
<dbReference type="STRING" id="224129.A0A1W4XNB0"/>
<comment type="subcellular location">
    <subcellularLocation>
        <location evidence="1">Cytoplasm</location>
    </subcellularLocation>
</comment>
<dbReference type="Gene3D" id="3.40.50.150">
    <property type="entry name" value="Vaccinia Virus protein VP39"/>
    <property type="match status" value="1"/>
</dbReference>
<evidence type="ECO:0000256" key="1">
    <source>
        <dbReference type="ARBA" id="ARBA00004496"/>
    </source>
</evidence>
<protein>
    <recommendedName>
        <fullName evidence="8">Protein-L-isoaspartate O-methyltransferase</fullName>
        <ecNumber evidence="8">2.1.1.77</ecNumber>
    </recommendedName>
</protein>
<evidence type="ECO:0000256" key="3">
    <source>
        <dbReference type="ARBA" id="ARBA00022490"/>
    </source>
</evidence>
<gene>
    <name evidence="11" type="primary">LOC108743057</name>
</gene>
<dbReference type="CDD" id="cd02440">
    <property type="entry name" value="AdoMet_MTases"/>
    <property type="match status" value="1"/>
</dbReference>
<keyword evidence="9" id="KW-0732">Signal</keyword>
<comment type="catalytic activity">
    <reaction evidence="7">
        <text>[protein]-L-isoaspartate + S-adenosyl-L-methionine = [protein]-L-isoaspartate alpha-methyl ester + S-adenosyl-L-homocysteine</text>
        <dbReference type="Rhea" id="RHEA:12705"/>
        <dbReference type="Rhea" id="RHEA-COMP:12143"/>
        <dbReference type="Rhea" id="RHEA-COMP:12144"/>
        <dbReference type="ChEBI" id="CHEBI:57856"/>
        <dbReference type="ChEBI" id="CHEBI:59789"/>
        <dbReference type="ChEBI" id="CHEBI:90596"/>
        <dbReference type="ChEBI" id="CHEBI:90598"/>
        <dbReference type="EC" id="2.1.1.77"/>
    </reaction>
    <physiologicalReaction direction="left-to-right" evidence="7">
        <dbReference type="Rhea" id="RHEA:12706"/>
    </physiologicalReaction>
</comment>
<keyword evidence="5 8" id="KW-0808">Transferase</keyword>
<comment type="similarity">
    <text evidence="2 8">Belongs to the methyltransferase superfamily. L-isoaspartyl/D-aspartyl protein methyltransferase family.</text>
</comment>
<dbReference type="Proteomes" id="UP000192223">
    <property type="component" value="Unplaced"/>
</dbReference>
<evidence type="ECO:0000256" key="2">
    <source>
        <dbReference type="ARBA" id="ARBA00005369"/>
    </source>
</evidence>
<dbReference type="InterPro" id="IPR029063">
    <property type="entry name" value="SAM-dependent_MTases_sf"/>
</dbReference>
<evidence type="ECO:0000256" key="6">
    <source>
        <dbReference type="ARBA" id="ARBA00022691"/>
    </source>
</evidence>
<evidence type="ECO:0000256" key="8">
    <source>
        <dbReference type="RuleBase" id="RU003802"/>
    </source>
</evidence>
<feature type="chain" id="PRO_5010739239" description="Protein-L-isoaspartate O-methyltransferase" evidence="9">
    <location>
        <begin position="23"/>
        <end position="242"/>
    </location>
</feature>
<keyword evidence="6 8" id="KW-0949">S-adenosyl-L-methionine</keyword>
<dbReference type="InParanoid" id="A0A1W4XNB0"/>
<evidence type="ECO:0000256" key="5">
    <source>
        <dbReference type="ARBA" id="ARBA00022679"/>
    </source>
</evidence>
<sequence>MITRAFSFVLCFYQFMAWRSHGANNEDLVRQLRSHNIIKSDVVEETMLKVDRGHYCKNNPYIDEPRSIGYGVTISAPHMHAHALELLKDKLKPGETALDVGSGSGYLTACMAIMLGKDGVAVGIDHIAELVEMSKENMKKGNPDLLESGRVKLMVGDGRKGVPEFAPYNAIHVGAAAPKVPEVLIDQLKVGGRLIIPVGPSPGYQQLEQIDKMEDGTIQRTPLMDVLYVPLTDEASQWPKHQ</sequence>
<dbReference type="FunFam" id="3.40.50.150:FF:000027">
    <property type="entry name" value="Protein-L-isoaspartate O-methyltransferase"/>
    <property type="match status" value="1"/>
</dbReference>
<accession>A0A1W4XNB0</accession>
<dbReference type="PANTHER" id="PTHR11579:SF0">
    <property type="entry name" value="PROTEIN-L-ISOASPARTATE(D-ASPARTATE) O-METHYLTRANSFERASE"/>
    <property type="match status" value="1"/>
</dbReference>
<reference evidence="11" key="1">
    <citation type="submission" date="2025-08" db="UniProtKB">
        <authorList>
            <consortium name="RefSeq"/>
        </authorList>
    </citation>
    <scope>IDENTIFICATION</scope>
    <source>
        <tissue evidence="11">Entire body</tissue>
    </source>
</reference>
<dbReference type="Pfam" id="PF01135">
    <property type="entry name" value="PCMT"/>
    <property type="match status" value="1"/>
</dbReference>
<dbReference type="OrthoDB" id="73890at2759"/>
<proteinExistence type="inferred from homology"/>